<feature type="transmembrane region" description="Helical" evidence="1">
    <location>
        <begin position="113"/>
        <end position="135"/>
    </location>
</feature>
<proteinExistence type="predicted"/>
<protein>
    <submittedName>
        <fullName evidence="2">Uncharacterized protein</fullName>
    </submittedName>
</protein>
<feature type="transmembrane region" description="Helical" evidence="1">
    <location>
        <begin position="182"/>
        <end position="202"/>
    </location>
</feature>
<accession>F5YCP2</accession>
<gene>
    <name evidence="2" type="ordered locus">TREAZ_1711</name>
</gene>
<evidence type="ECO:0000256" key="1">
    <source>
        <dbReference type="SAM" id="Phobius"/>
    </source>
</evidence>
<dbReference type="AlphaFoldDB" id="F5YCP2"/>
<feature type="transmembrane region" description="Helical" evidence="1">
    <location>
        <begin position="66"/>
        <end position="92"/>
    </location>
</feature>
<keyword evidence="1" id="KW-0472">Membrane</keyword>
<sequence length="206" mass="23316">MNIGGVYRGNYIQTADYTYALATANHPMFYNIFPNLHFKAVNGKVVQIMIGKGQDLSILPDNRNSAILITSFIIAIFCILYFVCAPIVNLIYATKHRAVRSNQASGNIIICHWIMLLSGTVAVINNFACLFRFLAINMFRSYNEMKLHIIGNNILFAVCIISIVFFLGFSIQENGIVKNKRFFVTVLFSLLLFTLLIVWNFLKLLG</sequence>
<evidence type="ECO:0000313" key="3">
    <source>
        <dbReference type="Proteomes" id="UP000009222"/>
    </source>
</evidence>
<keyword evidence="3" id="KW-1185">Reference proteome</keyword>
<reference evidence="2 3" key="2">
    <citation type="journal article" date="2011" name="ISME J.">
        <title>RNA-seq reveals cooperative metabolic interactions between two termite-gut spirochete species in co-culture.</title>
        <authorList>
            <person name="Rosenthal A.Z."/>
            <person name="Matson E.G."/>
            <person name="Eldar A."/>
            <person name="Leadbetter J.R."/>
        </authorList>
    </citation>
    <scope>NUCLEOTIDE SEQUENCE [LARGE SCALE GENOMIC DNA]</scope>
    <source>
        <strain evidence="3">ATCC BAA-888 / DSM 13862 / ZAS-9</strain>
    </source>
</reference>
<dbReference type="EMBL" id="CP001841">
    <property type="protein sequence ID" value="AEF81965.1"/>
    <property type="molecule type" value="Genomic_DNA"/>
</dbReference>
<dbReference type="Proteomes" id="UP000009222">
    <property type="component" value="Chromosome"/>
</dbReference>
<dbReference type="STRING" id="545695.TREAZ_1711"/>
<dbReference type="RefSeq" id="WP_015710313.1">
    <property type="nucleotide sequence ID" value="NC_015577.1"/>
</dbReference>
<dbReference type="HOGENOM" id="CLU_1331437_0_0_12"/>
<dbReference type="InParanoid" id="F5YCP2"/>
<dbReference type="KEGG" id="taz:TREAZ_1711"/>
<feature type="transmembrane region" description="Helical" evidence="1">
    <location>
        <begin position="147"/>
        <end position="170"/>
    </location>
</feature>
<keyword evidence="1" id="KW-0812">Transmembrane</keyword>
<organism evidence="2 3">
    <name type="scientific">Leadbettera azotonutricia (strain ATCC BAA-888 / DSM 13862 / ZAS-9)</name>
    <name type="common">Treponema azotonutricium</name>
    <dbReference type="NCBI Taxonomy" id="545695"/>
    <lineage>
        <taxon>Bacteria</taxon>
        <taxon>Pseudomonadati</taxon>
        <taxon>Spirochaetota</taxon>
        <taxon>Spirochaetia</taxon>
        <taxon>Spirochaetales</taxon>
        <taxon>Breznakiellaceae</taxon>
        <taxon>Leadbettera</taxon>
    </lineage>
</organism>
<reference evidence="3" key="1">
    <citation type="submission" date="2009-12" db="EMBL/GenBank/DDBJ databases">
        <title>Complete sequence of Treponema azotonutricium strain ZAS-9.</title>
        <authorList>
            <person name="Tetu S.G."/>
            <person name="Matson E."/>
            <person name="Ren Q."/>
            <person name="Seshadri R."/>
            <person name="Elbourne L."/>
            <person name="Hassan K.A."/>
            <person name="Durkin A."/>
            <person name="Radune D."/>
            <person name="Mohamoud Y."/>
            <person name="Shay R."/>
            <person name="Jin S."/>
            <person name="Zhang X."/>
            <person name="Lucey K."/>
            <person name="Ballor N.R."/>
            <person name="Ottesen E."/>
            <person name="Rosenthal R."/>
            <person name="Allen A."/>
            <person name="Leadbetter J.R."/>
            <person name="Paulsen I.T."/>
        </authorList>
    </citation>
    <scope>NUCLEOTIDE SEQUENCE [LARGE SCALE GENOMIC DNA]</scope>
    <source>
        <strain evidence="3">ATCC BAA-888 / DSM 13862 / ZAS-9</strain>
    </source>
</reference>
<name>F5YCP2_LEAAZ</name>
<evidence type="ECO:0000313" key="2">
    <source>
        <dbReference type="EMBL" id="AEF81965.1"/>
    </source>
</evidence>
<keyword evidence="1" id="KW-1133">Transmembrane helix</keyword>